<keyword evidence="1" id="KW-0378">Hydrolase</keyword>
<feature type="domain" description="Serine aminopeptidase S33" evidence="4">
    <location>
        <begin position="26"/>
        <end position="233"/>
    </location>
</feature>
<name>A0A226BXN0_9FIRM</name>
<dbReference type="InterPro" id="IPR022742">
    <property type="entry name" value="Hydrolase_4"/>
</dbReference>
<evidence type="ECO:0000313" key="6">
    <source>
        <dbReference type="Proteomes" id="UP000214588"/>
    </source>
</evidence>
<dbReference type="SUPFAM" id="SSF53474">
    <property type="entry name" value="alpha/beta-Hydrolases"/>
    <property type="match status" value="1"/>
</dbReference>
<organism evidence="5 6">
    <name type="scientific">Natranaerobius trueperi</name>
    <dbReference type="NCBI Taxonomy" id="759412"/>
    <lineage>
        <taxon>Bacteria</taxon>
        <taxon>Bacillati</taxon>
        <taxon>Bacillota</taxon>
        <taxon>Clostridia</taxon>
        <taxon>Natranaerobiales</taxon>
        <taxon>Natranaerobiaceae</taxon>
        <taxon>Natranaerobius</taxon>
    </lineage>
</organism>
<dbReference type="Pfam" id="PF12146">
    <property type="entry name" value="Hydrolase_4"/>
    <property type="match status" value="1"/>
</dbReference>
<sequence>MGVSPIKINKRTEEAFYLPGGDNIGCLLVHGFTGTPGELEPLGKFLNNNGYSVYAPLLSGHGTTPEDLAVTTKDQILNSARKGLKQLRHCNKVIVMGLSMGGLISGIIAKENKSRVKGLVLMGTPIYLSNRMAYFAKFLKYVKPYVEKVDSKSYSITPTGYDKTPVSGVVELLKLRHEFLVSINKIEVPTLVVQGMKDGTVKKESGQYIFENLKVEDKKLLELEKSKHIVTLDVERDLMFEKISTFLKGSNLD</sequence>
<keyword evidence="6" id="KW-1185">Reference proteome</keyword>
<dbReference type="AlphaFoldDB" id="A0A226BXN0"/>
<proteinExistence type="predicted"/>
<evidence type="ECO:0000313" key="5">
    <source>
        <dbReference type="EMBL" id="OWZ83788.1"/>
    </source>
</evidence>
<dbReference type="InterPro" id="IPR029058">
    <property type="entry name" value="AB_hydrolase_fold"/>
</dbReference>
<dbReference type="PIRSF" id="PIRSF017388">
    <property type="entry name" value="Esterase_lipase"/>
    <property type="match status" value="1"/>
</dbReference>
<feature type="binding site" evidence="3">
    <location>
        <position position="32"/>
    </location>
    <ligand>
        <name>substrate</name>
    </ligand>
</feature>
<dbReference type="PANTHER" id="PTHR43798">
    <property type="entry name" value="MONOACYLGLYCEROL LIPASE"/>
    <property type="match status" value="1"/>
</dbReference>
<dbReference type="GO" id="GO:0052689">
    <property type="term" value="F:carboxylic ester hydrolase activity"/>
    <property type="evidence" value="ECO:0007669"/>
    <property type="project" value="InterPro"/>
</dbReference>
<dbReference type="PANTHER" id="PTHR43798:SF31">
    <property type="entry name" value="AB HYDROLASE SUPERFAMILY PROTEIN YCLE"/>
    <property type="match status" value="1"/>
</dbReference>
<gene>
    <name evidence="5" type="ORF">CDO51_06760</name>
</gene>
<reference evidence="5 6" key="1">
    <citation type="submission" date="2017-06" db="EMBL/GenBank/DDBJ databases">
        <title>Draft Genome Sequence of Natranaerobius trueperi halophilic, alkalithermophilic bacteria from soda lakes.</title>
        <authorList>
            <person name="Zhao B."/>
        </authorList>
    </citation>
    <scope>NUCLEOTIDE SEQUENCE [LARGE SCALE GENOMIC DNA]</scope>
    <source>
        <strain evidence="5 6">DSM 18760</strain>
    </source>
</reference>
<evidence type="ECO:0000256" key="3">
    <source>
        <dbReference type="PIRSR" id="PIRSR017388-2"/>
    </source>
</evidence>
<feature type="binding site" evidence="3">
    <location>
        <position position="100"/>
    </location>
    <ligand>
        <name>substrate</name>
    </ligand>
</feature>
<dbReference type="GO" id="GO:0016020">
    <property type="term" value="C:membrane"/>
    <property type="evidence" value="ECO:0007669"/>
    <property type="project" value="TreeGrafter"/>
</dbReference>
<evidence type="ECO:0000256" key="2">
    <source>
        <dbReference type="PIRSR" id="PIRSR017388-1"/>
    </source>
</evidence>
<evidence type="ECO:0000259" key="4">
    <source>
        <dbReference type="Pfam" id="PF12146"/>
    </source>
</evidence>
<feature type="active site" description="Charge relay system" evidence="2">
    <location>
        <position position="228"/>
    </location>
</feature>
<dbReference type="Proteomes" id="UP000214588">
    <property type="component" value="Unassembled WGS sequence"/>
</dbReference>
<evidence type="ECO:0000256" key="1">
    <source>
        <dbReference type="ARBA" id="ARBA00022801"/>
    </source>
</evidence>
<feature type="active site" description="Charge relay system" evidence="2">
    <location>
        <position position="198"/>
    </location>
</feature>
<dbReference type="InterPro" id="IPR050266">
    <property type="entry name" value="AB_hydrolase_sf"/>
</dbReference>
<dbReference type="EMBL" id="NIQC01000012">
    <property type="protein sequence ID" value="OWZ83788.1"/>
    <property type="molecule type" value="Genomic_DNA"/>
</dbReference>
<feature type="active site" description="Nucleophile" evidence="2">
    <location>
        <position position="99"/>
    </location>
</feature>
<comment type="caution">
    <text evidence="5">The sequence shown here is derived from an EMBL/GenBank/DDBJ whole genome shotgun (WGS) entry which is preliminary data.</text>
</comment>
<accession>A0A226BXN0</accession>
<protein>
    <submittedName>
        <fullName evidence="5">Carboxylesterase</fullName>
    </submittedName>
</protein>
<dbReference type="InterPro" id="IPR012354">
    <property type="entry name" value="Esterase_lipase"/>
</dbReference>
<dbReference type="Gene3D" id="3.40.50.1820">
    <property type="entry name" value="alpha/beta hydrolase"/>
    <property type="match status" value="1"/>
</dbReference>